<dbReference type="GO" id="GO:0005102">
    <property type="term" value="F:signaling receptor binding"/>
    <property type="evidence" value="ECO:0007669"/>
    <property type="project" value="InterPro"/>
</dbReference>
<dbReference type="InterPro" id="IPR036056">
    <property type="entry name" value="Fibrinogen-like_C"/>
</dbReference>
<dbReference type="SUPFAM" id="SSF56496">
    <property type="entry name" value="Fibrinogen C-terminal domain-like"/>
    <property type="match status" value="1"/>
</dbReference>
<feature type="domain" description="Fibrinogen C-terminal" evidence="11">
    <location>
        <begin position="418"/>
        <end position="639"/>
    </location>
</feature>
<comment type="subunit">
    <text evidence="9">Heterohexamer; disulfide linked. Contains 2 sets of 3 non-identical chains (alpha, beta and gamma). The 2 heterotrimers are in head to head conformation with the N-termini in a small central domain.</text>
</comment>
<dbReference type="InterPro" id="IPR037579">
    <property type="entry name" value="FIB_ANG-like"/>
</dbReference>
<comment type="subcellular location">
    <subcellularLocation>
        <location evidence="1">Secreted</location>
    </subcellularLocation>
</comment>
<keyword evidence="5" id="KW-0175">Coiled coil</keyword>
<evidence type="ECO:0000256" key="7">
    <source>
        <dbReference type="ARBA" id="ARBA00023157"/>
    </source>
</evidence>
<organism evidence="12 13">
    <name type="scientific">Knipowitschia caucasica</name>
    <name type="common">Caucasian dwarf goby</name>
    <name type="synonym">Pomatoschistus caucasicus</name>
    <dbReference type="NCBI Taxonomy" id="637954"/>
    <lineage>
        <taxon>Eukaryota</taxon>
        <taxon>Metazoa</taxon>
        <taxon>Chordata</taxon>
        <taxon>Craniata</taxon>
        <taxon>Vertebrata</taxon>
        <taxon>Euteleostomi</taxon>
        <taxon>Actinopterygii</taxon>
        <taxon>Neopterygii</taxon>
        <taxon>Teleostei</taxon>
        <taxon>Neoteleostei</taxon>
        <taxon>Acanthomorphata</taxon>
        <taxon>Gobiaria</taxon>
        <taxon>Gobiiformes</taxon>
        <taxon>Gobioidei</taxon>
        <taxon>Gobiidae</taxon>
        <taxon>Gobiinae</taxon>
        <taxon>Knipowitschia</taxon>
    </lineage>
</organism>
<evidence type="ECO:0000256" key="3">
    <source>
        <dbReference type="ARBA" id="ARBA00022696"/>
    </source>
</evidence>
<name>A0AAV2KV30_KNICA</name>
<evidence type="ECO:0000256" key="10">
    <source>
        <dbReference type="SAM" id="MobiDB-lite"/>
    </source>
</evidence>
<keyword evidence="8" id="KW-0325">Glycoprotein</keyword>
<dbReference type="SUPFAM" id="SSF58010">
    <property type="entry name" value="Fibrinogen coiled-coil and central regions"/>
    <property type="match status" value="1"/>
</dbReference>
<evidence type="ECO:0000256" key="9">
    <source>
        <dbReference type="ARBA" id="ARBA00025974"/>
    </source>
</evidence>
<evidence type="ECO:0000256" key="5">
    <source>
        <dbReference type="ARBA" id="ARBA00023054"/>
    </source>
</evidence>
<evidence type="ECO:0000256" key="8">
    <source>
        <dbReference type="ARBA" id="ARBA00023180"/>
    </source>
</evidence>
<keyword evidence="13" id="KW-1185">Reference proteome</keyword>
<keyword evidence="6" id="KW-0094">Blood coagulation</keyword>
<keyword evidence="3" id="KW-0356">Hemostasis</keyword>
<dbReference type="Pfam" id="PF00147">
    <property type="entry name" value="Fibrinogen_C"/>
    <property type="match status" value="1"/>
</dbReference>
<dbReference type="Pfam" id="PF08702">
    <property type="entry name" value="Fib_alpha"/>
    <property type="match status" value="1"/>
</dbReference>
<sequence>MKAFVLVLVSLAAAQPLDPRGARPVIPNTRSEKCATEKEWPFCTDDEWGPKCPSGCRIQGLMEKYDHDLLKKVEKIRSLLDQNRAKHRSAQQGSKQTSNFLREKLTLYSGNDNNYFDMAQTLRQRITDMKIKIDQQVQVLGALKERVRDQMAEMQRIEVDIDIKLRTCKGSCKTYNSYELEKDGHLALEKQMNQLDTLSNQNFESVGTLHVMKSRPLKDAIVDTVYKSKDPQTIQLQQTSEDVFPEVETVQLFLEVEGSSSSPATISKGTSFSSATSSSSSITELGGDFDLGGGSDSFSQSGMSTKSVSCTKRVRTTIVDTGDGPVQRMEEYMEGGPECQSFSKGGMGSLFPSLDSSGTKTVSFTSSSKGSFADSKTSFADPFGGGAGLDLGAFMTDNVEDDIPDFHARSVKSARVERQADYVGKDCVAASQFHLNGESNGLFKIQPAPASPTVTVYCEQEGLMGGWILAQQRETGAVSFNRTWAEYRDGFGSVDAQGQGEFWLGNENLYLLTNQGETMLKIELEDWEGGTASAEYSVKVGAATEGYALRVSSYTGSAGDGLAEHDGMKFSTYDQNNTASKENCAAVYGGGWWYGPCRANLNGVYYKDANSGDNGVVWSTYKSPNYSLKKVRMFIRSATF</sequence>
<evidence type="ECO:0000256" key="1">
    <source>
        <dbReference type="ARBA" id="ARBA00004613"/>
    </source>
</evidence>
<dbReference type="PANTHER" id="PTHR47221">
    <property type="entry name" value="FIBRINOGEN ALPHA CHAIN"/>
    <property type="match status" value="1"/>
</dbReference>
<dbReference type="InterPro" id="IPR002181">
    <property type="entry name" value="Fibrinogen_a/b/g_C_dom"/>
</dbReference>
<evidence type="ECO:0000256" key="6">
    <source>
        <dbReference type="ARBA" id="ARBA00023084"/>
    </source>
</evidence>
<dbReference type="GO" id="GO:0042730">
    <property type="term" value="P:fibrinolysis"/>
    <property type="evidence" value="ECO:0007669"/>
    <property type="project" value="TreeGrafter"/>
</dbReference>
<gene>
    <name evidence="12" type="ORF">KC01_LOCUS20487</name>
</gene>
<dbReference type="EMBL" id="OZ035841">
    <property type="protein sequence ID" value="CAL1591072.1"/>
    <property type="molecule type" value="Genomic_DNA"/>
</dbReference>
<dbReference type="GO" id="GO:0005577">
    <property type="term" value="C:fibrinogen complex"/>
    <property type="evidence" value="ECO:0007669"/>
    <property type="project" value="InterPro"/>
</dbReference>
<dbReference type="Gene3D" id="3.90.215.10">
    <property type="entry name" value="Gamma Fibrinogen, chain A, domain 1"/>
    <property type="match status" value="1"/>
</dbReference>
<dbReference type="GO" id="GO:0051258">
    <property type="term" value="P:protein polymerization"/>
    <property type="evidence" value="ECO:0007669"/>
    <property type="project" value="InterPro"/>
</dbReference>
<dbReference type="CDD" id="cd00087">
    <property type="entry name" value="FReD"/>
    <property type="match status" value="1"/>
</dbReference>
<feature type="region of interest" description="Disordered" evidence="10">
    <location>
        <begin position="260"/>
        <end position="280"/>
    </location>
</feature>
<feature type="compositionally biased region" description="Low complexity" evidence="10">
    <location>
        <begin position="267"/>
        <end position="280"/>
    </location>
</feature>
<evidence type="ECO:0000313" key="12">
    <source>
        <dbReference type="EMBL" id="CAL1591072.1"/>
    </source>
</evidence>
<evidence type="ECO:0000256" key="4">
    <source>
        <dbReference type="ARBA" id="ARBA00022729"/>
    </source>
</evidence>
<dbReference type="PANTHER" id="PTHR47221:SF6">
    <property type="entry name" value="FIBRINOGEN ALPHA CHAIN"/>
    <property type="match status" value="1"/>
</dbReference>
<proteinExistence type="predicted"/>
<protein>
    <recommendedName>
        <fullName evidence="11">Fibrinogen C-terminal domain-containing protein</fullName>
    </recommendedName>
</protein>
<accession>A0AAV2KV30</accession>
<reference evidence="12 13" key="1">
    <citation type="submission" date="2024-04" db="EMBL/GenBank/DDBJ databases">
        <authorList>
            <person name="Waldvogel A.-M."/>
            <person name="Schoenle A."/>
        </authorList>
    </citation>
    <scope>NUCLEOTIDE SEQUENCE [LARGE SCALE GENOMIC DNA]</scope>
</reference>
<evidence type="ECO:0000313" key="13">
    <source>
        <dbReference type="Proteomes" id="UP001497482"/>
    </source>
</evidence>
<dbReference type="AlphaFoldDB" id="A0AAV2KV30"/>
<dbReference type="SMART" id="SM00186">
    <property type="entry name" value="FBG"/>
    <property type="match status" value="1"/>
</dbReference>
<dbReference type="InterPro" id="IPR014716">
    <property type="entry name" value="Fibrinogen_a/b/g_C_1"/>
</dbReference>
<dbReference type="PROSITE" id="PS51406">
    <property type="entry name" value="FIBRINOGEN_C_2"/>
    <property type="match status" value="1"/>
</dbReference>
<dbReference type="InterPro" id="IPR012290">
    <property type="entry name" value="Fibrinogen_a/b/g_coil_dom"/>
</dbReference>
<keyword evidence="2" id="KW-0964">Secreted</keyword>
<dbReference type="GO" id="GO:0034116">
    <property type="term" value="P:positive regulation of heterotypic cell-cell adhesion"/>
    <property type="evidence" value="ECO:0007669"/>
    <property type="project" value="TreeGrafter"/>
</dbReference>
<dbReference type="GO" id="GO:0070527">
    <property type="term" value="P:platelet aggregation"/>
    <property type="evidence" value="ECO:0007669"/>
    <property type="project" value="TreeGrafter"/>
</dbReference>
<evidence type="ECO:0000259" key="11">
    <source>
        <dbReference type="PROSITE" id="PS51406"/>
    </source>
</evidence>
<evidence type="ECO:0000256" key="2">
    <source>
        <dbReference type="ARBA" id="ARBA00022525"/>
    </source>
</evidence>
<dbReference type="GO" id="GO:0072377">
    <property type="term" value="P:blood coagulation, common pathway"/>
    <property type="evidence" value="ECO:0007669"/>
    <property type="project" value="TreeGrafter"/>
</dbReference>
<dbReference type="SMART" id="SM01212">
    <property type="entry name" value="Fib_alpha"/>
    <property type="match status" value="1"/>
</dbReference>
<dbReference type="Proteomes" id="UP001497482">
    <property type="component" value="Chromosome 19"/>
</dbReference>
<dbReference type="GO" id="GO:0005201">
    <property type="term" value="F:extracellular matrix structural constituent"/>
    <property type="evidence" value="ECO:0007669"/>
    <property type="project" value="TreeGrafter"/>
</dbReference>
<dbReference type="Gene3D" id="1.20.5.50">
    <property type="match status" value="1"/>
</dbReference>
<keyword evidence="4" id="KW-0732">Signal</keyword>
<dbReference type="GO" id="GO:0030674">
    <property type="term" value="F:protein-macromolecule adaptor activity"/>
    <property type="evidence" value="ECO:0007669"/>
    <property type="project" value="TreeGrafter"/>
</dbReference>
<keyword evidence="7" id="KW-1015">Disulfide bond</keyword>